<evidence type="ECO:0000256" key="2">
    <source>
        <dbReference type="ARBA" id="ARBA00023015"/>
    </source>
</evidence>
<dbReference type="GO" id="GO:0000976">
    <property type="term" value="F:transcription cis-regulatory region binding"/>
    <property type="evidence" value="ECO:0007669"/>
    <property type="project" value="TreeGrafter"/>
</dbReference>
<dbReference type="PANTHER" id="PTHR30146:SF148">
    <property type="entry name" value="HTH-TYPE TRANSCRIPTIONAL REPRESSOR PURR-RELATED"/>
    <property type="match status" value="1"/>
</dbReference>
<evidence type="ECO:0000313" key="7">
    <source>
        <dbReference type="EMBL" id="NOJ70730.1"/>
    </source>
</evidence>
<dbReference type="SMART" id="SM00345">
    <property type="entry name" value="HTH_GNTR"/>
    <property type="match status" value="1"/>
</dbReference>
<keyword evidence="4" id="KW-0804">Transcription</keyword>
<dbReference type="PRINTS" id="PR00035">
    <property type="entry name" value="HTHGNTR"/>
</dbReference>
<accession>A0AAP6ZXJ1</accession>
<dbReference type="CDD" id="cd06267">
    <property type="entry name" value="PBP1_LacI_sugar_binding-like"/>
    <property type="match status" value="1"/>
</dbReference>
<feature type="domain" description="HTH gntR-type" evidence="6">
    <location>
        <begin position="7"/>
        <end position="75"/>
    </location>
</feature>
<keyword evidence="1" id="KW-0678">Repressor</keyword>
<dbReference type="Proteomes" id="UP000552038">
    <property type="component" value="Unassembled WGS sequence"/>
</dbReference>
<keyword evidence="3" id="KW-0238">DNA-binding</keyword>
<reference evidence="7 8" key="1">
    <citation type="submission" date="2020-05" db="EMBL/GenBank/DDBJ databases">
        <title>Whole genome sequencing and identification of novel metabolites from Paenibacillus alvei strain JR949.</title>
        <authorList>
            <person name="Rajendhran J."/>
            <person name="Sree Pranav P."/>
            <person name="Mahalakshmi B."/>
            <person name="Karthikeyan R."/>
        </authorList>
    </citation>
    <scope>NUCLEOTIDE SEQUENCE [LARGE SCALE GENOMIC DNA]</scope>
    <source>
        <strain evidence="7 8">JR949</strain>
    </source>
</reference>
<evidence type="ECO:0000256" key="1">
    <source>
        <dbReference type="ARBA" id="ARBA00022491"/>
    </source>
</evidence>
<evidence type="ECO:0000256" key="4">
    <source>
        <dbReference type="ARBA" id="ARBA00023163"/>
    </source>
</evidence>
<name>A0AAP6ZXJ1_PAEAL</name>
<dbReference type="AlphaFoldDB" id="A0AAP6ZXJ1"/>
<dbReference type="InterPro" id="IPR000524">
    <property type="entry name" value="Tscrpt_reg_HTH_GntR"/>
</dbReference>
<dbReference type="PROSITE" id="PS50949">
    <property type="entry name" value="HTH_GNTR"/>
    <property type="match status" value="1"/>
</dbReference>
<dbReference type="InterPro" id="IPR036390">
    <property type="entry name" value="WH_DNA-bd_sf"/>
</dbReference>
<evidence type="ECO:0000256" key="5">
    <source>
        <dbReference type="SAM" id="MobiDB-lite"/>
    </source>
</evidence>
<dbReference type="InterPro" id="IPR036388">
    <property type="entry name" value="WH-like_DNA-bd_sf"/>
</dbReference>
<keyword evidence="2" id="KW-0805">Transcription regulation</keyword>
<dbReference type="GO" id="GO:0003700">
    <property type="term" value="F:DNA-binding transcription factor activity"/>
    <property type="evidence" value="ECO:0007669"/>
    <property type="project" value="InterPro"/>
</dbReference>
<dbReference type="SUPFAM" id="SSF53822">
    <property type="entry name" value="Periplasmic binding protein-like I"/>
    <property type="match status" value="1"/>
</dbReference>
<evidence type="ECO:0000259" key="6">
    <source>
        <dbReference type="PROSITE" id="PS50949"/>
    </source>
</evidence>
<dbReference type="EMBL" id="JABFOR010000008">
    <property type="protein sequence ID" value="NOJ70730.1"/>
    <property type="molecule type" value="Genomic_DNA"/>
</dbReference>
<gene>
    <name evidence="7" type="ORF">HMI46_09210</name>
</gene>
<feature type="region of interest" description="Disordered" evidence="5">
    <location>
        <begin position="82"/>
        <end position="101"/>
    </location>
</feature>
<dbReference type="Gene3D" id="3.40.50.2300">
    <property type="match status" value="2"/>
</dbReference>
<dbReference type="RefSeq" id="WP_171416266.1">
    <property type="nucleotide sequence ID" value="NZ_JABFOR010000008.1"/>
</dbReference>
<comment type="caution">
    <text evidence="7">The sequence shown here is derived from an EMBL/GenBank/DDBJ whole genome shotgun (WGS) entry which is preliminary data.</text>
</comment>
<dbReference type="CDD" id="cd07377">
    <property type="entry name" value="WHTH_GntR"/>
    <property type="match status" value="1"/>
</dbReference>
<sequence>MSYDSRSPLYLQVQRYIEDMIQNKQLKPNDRIPTEKELMEQFQVSRITVVNALAALVKEGLIYRVPGRGSFVSKQIMGKMSMAQEESNNANTNEMRDSSVSGFAGRERRKKVVGFVMPTLDDYFAMRLINSIQKTLNERGYSLIVAFSGGSKDREEQQIREMLEMGIAGLLLFPVDEDMYNEEILSLKVNGFPFVLIDRYLPGVDTHYVCSDNRLGAEMAVAHLWELGHRNIAICTDAFRDCVSVQDRIAGYMNEYQRRGAMINPALILTDFTIPVGEEADDSVLARYMRSGIATAYIALHGKLGMRMHQIAKRAGLRVPEDISIVTFDDPEHLEERETFFSHIYQNEAQIGRRAATILADIMDRPEQDGAAGKEVYHKVILEPQFVNRRSTGPCQSEQ</sequence>
<dbReference type="SUPFAM" id="SSF46785">
    <property type="entry name" value="Winged helix' DNA-binding domain"/>
    <property type="match status" value="1"/>
</dbReference>
<dbReference type="Gene3D" id="1.10.10.10">
    <property type="entry name" value="Winged helix-like DNA-binding domain superfamily/Winged helix DNA-binding domain"/>
    <property type="match status" value="1"/>
</dbReference>
<dbReference type="InterPro" id="IPR028082">
    <property type="entry name" value="Peripla_BP_I"/>
</dbReference>
<proteinExistence type="predicted"/>
<protein>
    <submittedName>
        <fullName evidence="7">GntR family transcriptional regulator</fullName>
    </submittedName>
</protein>
<organism evidence="7 8">
    <name type="scientific">Paenibacillus alvei</name>
    <name type="common">Bacillus alvei</name>
    <dbReference type="NCBI Taxonomy" id="44250"/>
    <lineage>
        <taxon>Bacteria</taxon>
        <taxon>Bacillati</taxon>
        <taxon>Bacillota</taxon>
        <taxon>Bacilli</taxon>
        <taxon>Bacillales</taxon>
        <taxon>Paenibacillaceae</taxon>
        <taxon>Paenibacillus</taxon>
    </lineage>
</organism>
<dbReference type="FunFam" id="1.10.10.10:FF:000079">
    <property type="entry name" value="GntR family transcriptional regulator"/>
    <property type="match status" value="1"/>
</dbReference>
<evidence type="ECO:0000313" key="8">
    <source>
        <dbReference type="Proteomes" id="UP000552038"/>
    </source>
</evidence>
<dbReference type="PANTHER" id="PTHR30146">
    <property type="entry name" value="LACI-RELATED TRANSCRIPTIONAL REPRESSOR"/>
    <property type="match status" value="1"/>
</dbReference>
<dbReference type="Pfam" id="PF13377">
    <property type="entry name" value="Peripla_BP_3"/>
    <property type="match status" value="1"/>
</dbReference>
<evidence type="ECO:0000256" key="3">
    <source>
        <dbReference type="ARBA" id="ARBA00023125"/>
    </source>
</evidence>
<dbReference type="Pfam" id="PF00392">
    <property type="entry name" value="GntR"/>
    <property type="match status" value="1"/>
</dbReference>
<feature type="compositionally biased region" description="Polar residues" evidence="5">
    <location>
        <begin position="84"/>
        <end position="101"/>
    </location>
</feature>
<dbReference type="InterPro" id="IPR046335">
    <property type="entry name" value="LacI/GalR-like_sensor"/>
</dbReference>